<dbReference type="SUPFAM" id="SSF51735">
    <property type="entry name" value="NAD(P)-binding Rossmann-fold domains"/>
    <property type="match status" value="1"/>
</dbReference>
<comment type="similarity">
    <text evidence="1 3 4">Belongs to the Glu/Leu/Phe/Val dehydrogenases family.</text>
</comment>
<dbReference type="PRINTS" id="PR00082">
    <property type="entry name" value="GLFDHDRGNASE"/>
</dbReference>
<evidence type="ECO:0000256" key="3">
    <source>
        <dbReference type="PIRNR" id="PIRNR000185"/>
    </source>
</evidence>
<dbReference type="Pfam" id="PF02812">
    <property type="entry name" value="ELFV_dehydrog_N"/>
    <property type="match status" value="1"/>
</dbReference>
<keyword evidence="2 3" id="KW-0560">Oxidoreductase</keyword>
<dbReference type="InterPro" id="IPR006095">
    <property type="entry name" value="Glu/Leu/Phe/Val/Trp_DH"/>
</dbReference>
<feature type="domain" description="Glutamate/phenylalanine/leucine/valine/L-tryptophan dehydrogenase C-terminal" evidence="5">
    <location>
        <begin position="188"/>
        <end position="475"/>
    </location>
</feature>
<accession>A0ABX0WFI7</accession>
<dbReference type="Proteomes" id="UP001429564">
    <property type="component" value="Unassembled WGS sequence"/>
</dbReference>
<sequence>MSNLNEPSFRESVDLMFSRAVALMDLPPGLEEKIRVCNATYTVRFGVRLRGEIQTFTGYRSVHSEHMEPVKGGIRFSLGVNQDEVEALAALMTYKCALVEAPFGGSKGGLCIDPRQYEEHEMERITRRFAYELAKRDLIHPSQNVPAPDMGTGEREMAWIADQYARMNTTDINARACVTGKPLNAGGIAGRVEATGRGVQYALQEFFRDQRDMEQAGMTGTLDGKRVIVQGLGNVGYHAAKFLSEEDGAKVIGIIEYDGGLYDANGLDVEAVRQWIGQHGGVKGYPDATYSEDGSPLLEAECDILVPAALEGVINLSNAARVQAPLIIEAANGPVTAGADEILRKKGAVIIPDMYANAGGVTVSYFEWVKNLSHIRFGRMQRRQEEARHQLVIDELEQLQNVMEGQWKMSPDFKQKYLRGAGELELVRSGLDDTMRVAYQSMRDVWHSRDDVTDLRTAAYLVSIGKVASSYRAKGL</sequence>
<evidence type="ECO:0000313" key="6">
    <source>
        <dbReference type="EMBL" id="NIZ63105.1"/>
    </source>
</evidence>
<dbReference type="PANTHER" id="PTHR11606">
    <property type="entry name" value="GLUTAMATE DEHYDROGENASE"/>
    <property type="match status" value="1"/>
</dbReference>
<dbReference type="Gene3D" id="3.40.50.720">
    <property type="entry name" value="NAD(P)-binding Rossmann-like Domain"/>
    <property type="match status" value="1"/>
</dbReference>
<dbReference type="Gene3D" id="3.40.50.10860">
    <property type="entry name" value="Leucine Dehydrogenase, chain A, domain 1"/>
    <property type="match status" value="1"/>
</dbReference>
<dbReference type="PIRSF" id="PIRSF000185">
    <property type="entry name" value="Glu_DH"/>
    <property type="match status" value="1"/>
</dbReference>
<dbReference type="InterPro" id="IPR036291">
    <property type="entry name" value="NAD(P)-bd_dom_sf"/>
</dbReference>
<evidence type="ECO:0000256" key="4">
    <source>
        <dbReference type="RuleBase" id="RU004417"/>
    </source>
</evidence>
<dbReference type="CDD" id="cd01076">
    <property type="entry name" value="NAD_bind_1_Glu_DH"/>
    <property type="match status" value="1"/>
</dbReference>
<dbReference type="InterPro" id="IPR046346">
    <property type="entry name" value="Aminoacid_DH-like_N_sf"/>
</dbReference>
<dbReference type="RefSeq" id="WP_167685711.1">
    <property type="nucleotide sequence ID" value="NZ_QHLQ01000028.1"/>
</dbReference>
<gene>
    <name evidence="6" type="ORF">DL239_19250</name>
</gene>
<dbReference type="EMBL" id="QHLQ01000028">
    <property type="protein sequence ID" value="NIZ63105.1"/>
    <property type="molecule type" value="Genomic_DNA"/>
</dbReference>
<evidence type="ECO:0000259" key="5">
    <source>
        <dbReference type="SMART" id="SM00839"/>
    </source>
</evidence>
<organism evidence="6 7">
    <name type="scientific">Parasedimentitalea denitrificans</name>
    <dbReference type="NCBI Taxonomy" id="2211118"/>
    <lineage>
        <taxon>Bacteria</taxon>
        <taxon>Pseudomonadati</taxon>
        <taxon>Pseudomonadota</taxon>
        <taxon>Alphaproteobacteria</taxon>
        <taxon>Rhodobacterales</taxon>
        <taxon>Paracoccaceae</taxon>
        <taxon>Parasedimentitalea</taxon>
    </lineage>
</organism>
<dbReference type="InterPro" id="IPR006096">
    <property type="entry name" value="Glu/Leu/Phe/Val/Trp_DH_C"/>
</dbReference>
<proteinExistence type="inferred from homology"/>
<evidence type="ECO:0000313" key="7">
    <source>
        <dbReference type="Proteomes" id="UP001429564"/>
    </source>
</evidence>
<dbReference type="SUPFAM" id="SSF53223">
    <property type="entry name" value="Aminoacid dehydrogenase-like, N-terminal domain"/>
    <property type="match status" value="1"/>
</dbReference>
<comment type="caution">
    <text evidence="6">The sequence shown here is derived from an EMBL/GenBank/DDBJ whole genome shotgun (WGS) entry which is preliminary data.</text>
</comment>
<dbReference type="InterPro" id="IPR033922">
    <property type="entry name" value="NAD_bind_Glu_DH"/>
</dbReference>
<name>A0ABX0WFI7_9RHOB</name>
<dbReference type="InterPro" id="IPR014362">
    <property type="entry name" value="Glu_DH"/>
</dbReference>
<dbReference type="PANTHER" id="PTHR11606:SF13">
    <property type="entry name" value="GLUTAMATE DEHYDROGENASE 1, MITOCHONDRIAL"/>
    <property type="match status" value="1"/>
</dbReference>
<evidence type="ECO:0000256" key="2">
    <source>
        <dbReference type="ARBA" id="ARBA00023002"/>
    </source>
</evidence>
<dbReference type="Pfam" id="PF00208">
    <property type="entry name" value="ELFV_dehydrog"/>
    <property type="match status" value="1"/>
</dbReference>
<keyword evidence="7" id="KW-1185">Reference proteome</keyword>
<protein>
    <recommendedName>
        <fullName evidence="3">Glutamate dehydrogenase</fullName>
    </recommendedName>
</protein>
<reference evidence="6 7" key="1">
    <citation type="submission" date="2018-05" db="EMBL/GenBank/DDBJ databases">
        <authorList>
            <person name="Zhang Y.-J."/>
        </authorList>
    </citation>
    <scope>NUCLEOTIDE SEQUENCE [LARGE SCALE GENOMIC DNA]</scope>
    <source>
        <strain evidence="6 7">CY04</strain>
    </source>
</reference>
<evidence type="ECO:0000256" key="1">
    <source>
        <dbReference type="ARBA" id="ARBA00006382"/>
    </source>
</evidence>
<dbReference type="InterPro" id="IPR006097">
    <property type="entry name" value="Glu/Leu/Phe/Val/Trp_DH_dimer"/>
</dbReference>
<dbReference type="SMART" id="SM00839">
    <property type="entry name" value="ELFV_dehydrog"/>
    <property type="match status" value="1"/>
</dbReference>